<dbReference type="InterPro" id="IPR008963">
    <property type="entry name" value="Purple_acid_Pase-like_N"/>
</dbReference>
<evidence type="ECO:0000256" key="1">
    <source>
        <dbReference type="ARBA" id="ARBA00022531"/>
    </source>
</evidence>
<dbReference type="SUPFAM" id="SSF49265">
    <property type="entry name" value="Fibronectin type III"/>
    <property type="match status" value="1"/>
</dbReference>
<dbReference type="Pfam" id="PF18962">
    <property type="entry name" value="Por_Secre_tail"/>
    <property type="match status" value="1"/>
</dbReference>
<dbReference type="SUPFAM" id="SSF50939">
    <property type="entry name" value="Sialidases"/>
    <property type="match status" value="1"/>
</dbReference>
<dbReference type="InterPro" id="IPR003961">
    <property type="entry name" value="FN3_dom"/>
</dbReference>
<dbReference type="PANTHER" id="PTHR47199:SF2">
    <property type="entry name" value="PHOTOSYSTEM II STABILITY_ASSEMBLY FACTOR HCF136, CHLOROPLASTIC"/>
    <property type="match status" value="1"/>
</dbReference>
<feature type="domain" description="Secretion system C-terminal sorting" evidence="6">
    <location>
        <begin position="1018"/>
        <end position="1090"/>
    </location>
</feature>
<gene>
    <name evidence="7" type="ORF">H8R26_04785</name>
</gene>
<evidence type="ECO:0000256" key="4">
    <source>
        <dbReference type="SAM" id="SignalP"/>
    </source>
</evidence>
<dbReference type="Gene3D" id="2.130.10.10">
    <property type="entry name" value="YVTN repeat-like/Quinoprotein amine dehydrogenase"/>
    <property type="match status" value="4"/>
</dbReference>
<dbReference type="CDD" id="cd15482">
    <property type="entry name" value="Sialidase_non-viral"/>
    <property type="match status" value="1"/>
</dbReference>
<protein>
    <submittedName>
        <fullName evidence="7">T9SS type A sorting domain-containing protein</fullName>
    </submittedName>
</protein>
<accession>A0ABR7JE01</accession>
<organism evidence="7 8">
    <name type="scientific">Flavobacterium turcicum</name>
    <dbReference type="NCBI Taxonomy" id="2764718"/>
    <lineage>
        <taxon>Bacteria</taxon>
        <taxon>Pseudomonadati</taxon>
        <taxon>Bacteroidota</taxon>
        <taxon>Flavobacteriia</taxon>
        <taxon>Flavobacteriales</taxon>
        <taxon>Flavobacteriaceae</taxon>
        <taxon>Flavobacterium</taxon>
    </lineage>
</organism>
<dbReference type="EMBL" id="JACRUM010000002">
    <property type="protein sequence ID" value="MBC5862730.1"/>
    <property type="molecule type" value="Genomic_DNA"/>
</dbReference>
<dbReference type="Proteomes" id="UP000621670">
    <property type="component" value="Unassembled WGS sequence"/>
</dbReference>
<dbReference type="PANTHER" id="PTHR47199">
    <property type="entry name" value="PHOTOSYSTEM II STABILITY/ASSEMBLY FACTOR HCF136, CHLOROPLASTIC"/>
    <property type="match status" value="1"/>
</dbReference>
<feature type="chain" id="PRO_5045682069" evidence="4">
    <location>
        <begin position="26"/>
        <end position="1093"/>
    </location>
</feature>
<dbReference type="InterPro" id="IPR036116">
    <property type="entry name" value="FN3_sf"/>
</dbReference>
<name>A0ABR7JE01_9FLAO</name>
<dbReference type="InterPro" id="IPR015943">
    <property type="entry name" value="WD40/YVTN_repeat-like_dom_sf"/>
</dbReference>
<reference evidence="7 8" key="1">
    <citation type="submission" date="2020-08" db="EMBL/GenBank/DDBJ databases">
        <title>Description of novel Flavobacterium F-400 isolate.</title>
        <authorList>
            <person name="Saticioglu I."/>
            <person name="Duman M."/>
            <person name="Altun S."/>
        </authorList>
    </citation>
    <scope>NUCLEOTIDE SEQUENCE [LARGE SCALE GENOMIC DNA]</scope>
    <source>
        <strain evidence="7 8">F-400</strain>
    </source>
</reference>
<proteinExistence type="predicted"/>
<evidence type="ECO:0000313" key="8">
    <source>
        <dbReference type="Proteomes" id="UP000621670"/>
    </source>
</evidence>
<dbReference type="SUPFAM" id="SSF110296">
    <property type="entry name" value="Oligoxyloglucan reducing end-specific cellobiohydrolase"/>
    <property type="match status" value="2"/>
</dbReference>
<dbReference type="InterPro" id="IPR036278">
    <property type="entry name" value="Sialidase_sf"/>
</dbReference>
<evidence type="ECO:0000259" key="5">
    <source>
        <dbReference type="Pfam" id="PF14870"/>
    </source>
</evidence>
<comment type="caution">
    <text evidence="7">The sequence shown here is derived from an EMBL/GenBank/DDBJ whole genome shotgun (WGS) entry which is preliminary data.</text>
</comment>
<dbReference type="InterPro" id="IPR028203">
    <property type="entry name" value="PSII_CF48-like_dom"/>
</dbReference>
<feature type="signal peptide" evidence="4">
    <location>
        <begin position="1"/>
        <end position="25"/>
    </location>
</feature>
<sequence>MKNSTTVLKLVFFAVCLCFFQNINSQTNWELLNPKPSSNIGLDIRFVSAGRGFIINSNEILETLDAGISWQKKQNINSANDLNFNGNIGFIVGNNGYVLKSSDSGTSWAQIQTGFIDNFNTVNILNATDIIISSSNSIIKSSDGGSSWTKKTIPNNTVNKTFFVSPLIGHAACNDGKMLKSVDGGVTWYITQSSNIVPSDLLMVHFINQNIGFYTKEHSDLYKTIDGGESWSKINGISDAIYAISFINENIGYITGDGGVIFKTIDGGTTWKWSGFQNGRFNNSTLYGLHFLDENIGYATGARGRIIKTSDGGKTWIENSPTYDDIKQIQFIDNNIGVAAVGDKFFKTVDSGKNWKNISSLKLNQSIFAGKFQFVNNSIGYATTSSTYGGQVYKTLDEGVTWTILNNGNDIIDEGISSIFFLDKNIGFVSGGFNQKKVMKTTDGGTTWQQVLDQSFGQIQFVNDQIGYAHRIGYSGGRIYKTQDGGSTWTINFDIDQNINSIHFLDEDNGYFAAENGSMYKTKNGGITWEKLTVPYVDLRTVKFYSKNVGYVFDNYGQLYKTSNGGANWENITLINSYGSPSNDMAIVQKDLYVSSSNGKLLKSAISFNPFAINVYPALNLTNKGATISGNAASNDGTLQNIRFEYGTNLALTNVKNTNLNSVTFDTSLDISSSLTDLTPNTTYYYKLVGTYNNLDYSSQILSFTTLPDLVLSINDIYNYSSNTAQVSGNIKSNENEISNIEFQYATKNEFSEFSTLPLSTTVIGNTNQNINGDLTNLFPKTTYYIRIKAEHKGQNVYSSVKSFKTKAEYAINLYNPDINGNNATLQAYISSYSKNITNIVFEYGTINYEKSIATAINQIPVNTSNYVSATISNLDPNLNYYFRIKALNGPDVIYSKENVFNTSGNVIIIPNPIIETNSGFNFVGLINAYGKLLDDIQFEYGLTESYGSTISGSPNYAFGYNTTTITSPSTNLLPNQTYYYRLVATFNGNKLYSNKYQFTTKTLGINDFKTDSKLITLYPNPANDEVNIITDDLSEVSSIKLIDIAGKVLMTQNNPNQNNIFKLLLSNHAKGIYIIKLQFKDNTTVSKKILFQ</sequence>
<keyword evidence="1" id="KW-0602">Photosynthesis</keyword>
<feature type="domain" description="Photosynthesis system II assembly factor Ycf48/Hcf136-like" evidence="5">
    <location>
        <begin position="284"/>
        <end position="404"/>
    </location>
</feature>
<evidence type="ECO:0000256" key="2">
    <source>
        <dbReference type="ARBA" id="ARBA00022729"/>
    </source>
</evidence>
<feature type="domain" description="Photosynthesis system II assembly factor Ycf48/Hcf136-like" evidence="5">
    <location>
        <begin position="491"/>
        <end position="594"/>
    </location>
</feature>
<keyword evidence="8" id="KW-1185">Reference proteome</keyword>
<dbReference type="CDD" id="cd00063">
    <property type="entry name" value="FN3"/>
    <property type="match status" value="1"/>
</dbReference>
<keyword evidence="2 4" id="KW-0732">Signal</keyword>
<keyword evidence="3" id="KW-0604">Photosystem II</keyword>
<dbReference type="RefSeq" id="WP_166133879.1">
    <property type="nucleotide sequence ID" value="NZ_JAAOBY010000002.1"/>
</dbReference>
<dbReference type="InterPro" id="IPR026444">
    <property type="entry name" value="Secre_tail"/>
</dbReference>
<feature type="domain" description="Photosynthesis system II assembly factor Ycf48/Hcf136-like" evidence="5">
    <location>
        <begin position="25"/>
        <end position="148"/>
    </location>
</feature>
<evidence type="ECO:0000256" key="3">
    <source>
        <dbReference type="ARBA" id="ARBA00023276"/>
    </source>
</evidence>
<dbReference type="Pfam" id="PF14870">
    <property type="entry name" value="PSII_BNR"/>
    <property type="match status" value="3"/>
</dbReference>
<dbReference type="NCBIfam" id="TIGR04183">
    <property type="entry name" value="Por_Secre_tail"/>
    <property type="match status" value="1"/>
</dbReference>
<evidence type="ECO:0000259" key="6">
    <source>
        <dbReference type="Pfam" id="PF18962"/>
    </source>
</evidence>
<evidence type="ECO:0000313" key="7">
    <source>
        <dbReference type="EMBL" id="MBC5862730.1"/>
    </source>
</evidence>
<dbReference type="SUPFAM" id="SSF49363">
    <property type="entry name" value="Purple acid phosphatase, N-terminal domain"/>
    <property type="match status" value="1"/>
</dbReference>